<comment type="caution">
    <text evidence="1">The sequence shown here is derived from an EMBL/GenBank/DDBJ whole genome shotgun (WGS) entry which is preliminary data.</text>
</comment>
<dbReference type="EMBL" id="CAJZBQ010000062">
    <property type="protein sequence ID" value="CAG9335256.1"/>
    <property type="molecule type" value="Genomic_DNA"/>
</dbReference>
<gene>
    <name evidence="1" type="ORF">BSTOLATCC_MIC63733</name>
</gene>
<name>A0AAU9KB36_9CILI</name>
<protein>
    <submittedName>
        <fullName evidence="1">Uncharacterized protein</fullName>
    </submittedName>
</protein>
<reference evidence="1" key="1">
    <citation type="submission" date="2021-09" db="EMBL/GenBank/DDBJ databases">
        <authorList>
            <consortium name="AG Swart"/>
            <person name="Singh M."/>
            <person name="Singh A."/>
            <person name="Seah K."/>
            <person name="Emmerich C."/>
        </authorList>
    </citation>
    <scope>NUCLEOTIDE SEQUENCE</scope>
    <source>
        <strain evidence="1">ATCC30299</strain>
    </source>
</reference>
<sequence>MDKLKCIIEGCQNLPAYICDCRSNTLICFPHVGPHIIPDKNRHNILELYVEPDSNTVKSVRSFLLLTFSWVDDLIYIKIDNNFKSWNKLILKNCKIFANQMVIRLSVRI</sequence>
<keyword evidence="2" id="KW-1185">Reference proteome</keyword>
<proteinExistence type="predicted"/>
<organism evidence="1 2">
    <name type="scientific">Blepharisma stoltei</name>
    <dbReference type="NCBI Taxonomy" id="1481888"/>
    <lineage>
        <taxon>Eukaryota</taxon>
        <taxon>Sar</taxon>
        <taxon>Alveolata</taxon>
        <taxon>Ciliophora</taxon>
        <taxon>Postciliodesmatophora</taxon>
        <taxon>Heterotrichea</taxon>
        <taxon>Heterotrichida</taxon>
        <taxon>Blepharismidae</taxon>
        <taxon>Blepharisma</taxon>
    </lineage>
</organism>
<dbReference type="Proteomes" id="UP001162131">
    <property type="component" value="Unassembled WGS sequence"/>
</dbReference>
<accession>A0AAU9KB36</accession>
<evidence type="ECO:0000313" key="2">
    <source>
        <dbReference type="Proteomes" id="UP001162131"/>
    </source>
</evidence>
<dbReference type="AlphaFoldDB" id="A0AAU9KB36"/>
<evidence type="ECO:0000313" key="1">
    <source>
        <dbReference type="EMBL" id="CAG9335256.1"/>
    </source>
</evidence>